<proteinExistence type="predicted"/>
<accession>A0A0L0P257</accession>
<dbReference type="Proteomes" id="UP000037122">
    <property type="component" value="Unassembled WGS sequence"/>
</dbReference>
<evidence type="ECO:0000313" key="2">
    <source>
        <dbReference type="EMBL" id="KNE00360.1"/>
    </source>
</evidence>
<name>A0A0L0P257_CANAR</name>
<feature type="transmembrane region" description="Helical" evidence="1">
    <location>
        <begin position="28"/>
        <end position="52"/>
    </location>
</feature>
<evidence type="ECO:0000256" key="1">
    <source>
        <dbReference type="SAM" id="Phobius"/>
    </source>
</evidence>
<dbReference type="EMBL" id="LGST01000018">
    <property type="protein sequence ID" value="KNE00360.1"/>
    <property type="molecule type" value="Genomic_DNA"/>
</dbReference>
<sequence>MVDAGMSQGRRVSMKARFFSISNASFPLSLAALLALINSLMLTAFFVIRMFVKEL</sequence>
<reference evidence="3" key="1">
    <citation type="journal article" date="2015" name="BMC Genomics">
        <title>Draft genome of a commonly misdiagnosed multidrug resistant pathogen Candida auris.</title>
        <authorList>
            <person name="Chatterjee S."/>
            <person name="Alampalli S.V."/>
            <person name="Nageshan R.K."/>
            <person name="Chettiar S.T."/>
            <person name="Joshi S."/>
            <person name="Tatu U.S."/>
        </authorList>
    </citation>
    <scope>NUCLEOTIDE SEQUENCE [LARGE SCALE GENOMIC DNA]</scope>
    <source>
        <strain evidence="3">6684</strain>
    </source>
</reference>
<dbReference type="VEuPathDB" id="FungiDB:QG37_02385"/>
<keyword evidence="1" id="KW-1133">Transmembrane helix</keyword>
<keyword evidence="1" id="KW-0472">Membrane</keyword>
<gene>
    <name evidence="2" type="ORF">QG37_02385</name>
</gene>
<protein>
    <submittedName>
        <fullName evidence="2">Uncharacterized protein</fullName>
    </submittedName>
</protein>
<keyword evidence="1" id="KW-0812">Transmembrane</keyword>
<comment type="caution">
    <text evidence="2">The sequence shown here is derived from an EMBL/GenBank/DDBJ whole genome shotgun (WGS) entry which is preliminary data.</text>
</comment>
<organism evidence="2 3">
    <name type="scientific">Candidozyma auris</name>
    <name type="common">Yeast</name>
    <name type="synonym">Candida auris</name>
    <dbReference type="NCBI Taxonomy" id="498019"/>
    <lineage>
        <taxon>Eukaryota</taxon>
        <taxon>Fungi</taxon>
        <taxon>Dikarya</taxon>
        <taxon>Ascomycota</taxon>
        <taxon>Saccharomycotina</taxon>
        <taxon>Pichiomycetes</taxon>
        <taxon>Metschnikowiaceae</taxon>
        <taxon>Candidozyma</taxon>
    </lineage>
</organism>
<dbReference type="AlphaFoldDB" id="A0A0L0P257"/>
<evidence type="ECO:0000313" key="3">
    <source>
        <dbReference type="Proteomes" id="UP000037122"/>
    </source>
</evidence>